<dbReference type="InterPro" id="IPR043502">
    <property type="entry name" value="DNA/RNA_pol_sf"/>
</dbReference>
<dbReference type="Pfam" id="PF25597">
    <property type="entry name" value="SH3_retrovirus"/>
    <property type="match status" value="2"/>
</dbReference>
<evidence type="ECO:0000259" key="6">
    <source>
        <dbReference type="PROSITE" id="PS50994"/>
    </source>
</evidence>
<feature type="region of interest" description="Disordered" evidence="4">
    <location>
        <begin position="2419"/>
        <end position="2532"/>
    </location>
</feature>
<feature type="compositionally biased region" description="Polar residues" evidence="4">
    <location>
        <begin position="2681"/>
        <end position="2693"/>
    </location>
</feature>
<feature type="compositionally biased region" description="Low complexity" evidence="4">
    <location>
        <begin position="1565"/>
        <end position="1575"/>
    </location>
</feature>
<dbReference type="InterPro" id="IPR001584">
    <property type="entry name" value="Integrase_cat-core"/>
</dbReference>
<keyword evidence="3" id="KW-0862">Zinc</keyword>
<dbReference type="InterPro" id="IPR025724">
    <property type="entry name" value="GAG-pre-integrase_dom"/>
</dbReference>
<evidence type="ECO:0000256" key="3">
    <source>
        <dbReference type="PROSITE-ProRule" id="PRU00047"/>
    </source>
</evidence>
<evidence type="ECO:0000256" key="1">
    <source>
        <dbReference type="ARBA" id="ARBA00022723"/>
    </source>
</evidence>
<dbReference type="GO" id="GO:0008270">
    <property type="term" value="F:zinc ion binding"/>
    <property type="evidence" value="ECO:0007669"/>
    <property type="project" value="UniProtKB-KW"/>
</dbReference>
<dbReference type="Gene3D" id="4.10.60.10">
    <property type="entry name" value="Zinc finger, CCHC-type"/>
    <property type="match status" value="1"/>
</dbReference>
<organism evidence="7">
    <name type="scientific">Tanacetum cinerariifolium</name>
    <name type="common">Dalmatian daisy</name>
    <name type="synonym">Chrysanthemum cinerariifolium</name>
    <dbReference type="NCBI Taxonomy" id="118510"/>
    <lineage>
        <taxon>Eukaryota</taxon>
        <taxon>Viridiplantae</taxon>
        <taxon>Streptophyta</taxon>
        <taxon>Embryophyta</taxon>
        <taxon>Tracheophyta</taxon>
        <taxon>Spermatophyta</taxon>
        <taxon>Magnoliopsida</taxon>
        <taxon>eudicotyledons</taxon>
        <taxon>Gunneridae</taxon>
        <taxon>Pentapetalae</taxon>
        <taxon>asterids</taxon>
        <taxon>campanulids</taxon>
        <taxon>Asterales</taxon>
        <taxon>Asteraceae</taxon>
        <taxon>Asteroideae</taxon>
        <taxon>Anthemideae</taxon>
        <taxon>Anthemidinae</taxon>
        <taxon>Tanacetum</taxon>
    </lineage>
</organism>
<feature type="compositionally biased region" description="Polar residues" evidence="4">
    <location>
        <begin position="2378"/>
        <end position="2400"/>
    </location>
</feature>
<feature type="region of interest" description="Disordered" evidence="4">
    <location>
        <begin position="2338"/>
        <end position="2400"/>
    </location>
</feature>
<dbReference type="SMART" id="SM00343">
    <property type="entry name" value="ZnF_C2HC"/>
    <property type="match status" value="1"/>
</dbReference>
<dbReference type="InterPro" id="IPR001878">
    <property type="entry name" value="Znf_CCHC"/>
</dbReference>
<feature type="compositionally biased region" description="Low complexity" evidence="4">
    <location>
        <begin position="2365"/>
        <end position="2375"/>
    </location>
</feature>
<dbReference type="InterPro" id="IPR039537">
    <property type="entry name" value="Retrotran_Ty1/copia-like"/>
</dbReference>
<dbReference type="PANTHER" id="PTHR42648">
    <property type="entry name" value="TRANSPOSASE, PUTATIVE-RELATED"/>
    <property type="match status" value="1"/>
</dbReference>
<protein>
    <recommendedName>
        <fullName evidence="8">Retrovirus-related Pol polyprotein from transposon TNT 1-94</fullName>
    </recommendedName>
</protein>
<feature type="compositionally biased region" description="Basic and acidic residues" evidence="4">
    <location>
        <begin position="2432"/>
        <end position="2442"/>
    </location>
</feature>
<feature type="compositionally biased region" description="Polar residues" evidence="4">
    <location>
        <begin position="1546"/>
        <end position="1564"/>
    </location>
</feature>
<comment type="caution">
    <text evidence="7">The sequence shown here is derived from an EMBL/GenBank/DDBJ whole genome shotgun (WGS) entry which is preliminary data.</text>
</comment>
<evidence type="ECO:0000259" key="5">
    <source>
        <dbReference type="PROSITE" id="PS50158"/>
    </source>
</evidence>
<feature type="domain" description="CCHC-type" evidence="5">
    <location>
        <begin position="760"/>
        <end position="775"/>
    </location>
</feature>
<dbReference type="InterPro" id="IPR013103">
    <property type="entry name" value="RVT_2"/>
</dbReference>
<proteinExistence type="predicted"/>
<dbReference type="SUPFAM" id="SSF53098">
    <property type="entry name" value="Ribonuclease H-like"/>
    <property type="match status" value="2"/>
</dbReference>
<feature type="domain" description="Integrase catalytic" evidence="6">
    <location>
        <begin position="256"/>
        <end position="355"/>
    </location>
</feature>
<dbReference type="GO" id="GO:0015074">
    <property type="term" value="P:DNA integration"/>
    <property type="evidence" value="ECO:0007669"/>
    <property type="project" value="InterPro"/>
</dbReference>
<dbReference type="InterPro" id="IPR012337">
    <property type="entry name" value="RNaseH-like_sf"/>
</dbReference>
<keyword evidence="3" id="KW-0863">Zinc-finger</keyword>
<evidence type="ECO:0008006" key="8">
    <source>
        <dbReference type="Google" id="ProtNLM"/>
    </source>
</evidence>
<feature type="domain" description="Integrase catalytic" evidence="6">
    <location>
        <begin position="1344"/>
        <end position="1440"/>
    </location>
</feature>
<feature type="region of interest" description="Disordered" evidence="4">
    <location>
        <begin position="1546"/>
        <end position="1575"/>
    </location>
</feature>
<gene>
    <name evidence="7" type="ORF">Tci_035473</name>
</gene>
<dbReference type="PANTHER" id="PTHR42648:SF27">
    <property type="entry name" value="RNA-DIRECTED DNA POLYMERASE"/>
    <property type="match status" value="1"/>
</dbReference>
<reference evidence="7" key="1">
    <citation type="journal article" date="2019" name="Sci. Rep.">
        <title>Draft genome of Tanacetum cinerariifolium, the natural source of mosquito coil.</title>
        <authorList>
            <person name="Yamashiro T."/>
            <person name="Shiraishi A."/>
            <person name="Satake H."/>
            <person name="Nakayama K."/>
        </authorList>
    </citation>
    <scope>NUCLEOTIDE SEQUENCE</scope>
</reference>
<sequence length="3097" mass="351458">MAQPDNNTKLSFAFKTFFERETLTGANFNDWYRSLRIILLEIYNLVDALHSCKEAPRKSVSAHVLEMKGYMDQLHALGKSYDNDMSINLINKSLNKDFGDFVRNFNMHCVGKTGFKEERKLSYGEQYLQVGNGAQAAVEAIGRFCSLSGLLDLGFNHTIASNEISVSLNGLFYFSVVFVNDVFEIDMNNNVSKNNNNSIFSINKKRKLDLDSSYLWHCRLAHIGKTCVQKLQREGLLESINGESFDKCESCIFRKMTKKPFYNNIERATDLLGLIHTDLCGPLRHVLRKGASYFLTFTNDFSRYGYVYLLKHKHEVFENFKVFKSKVELQLGKKIKALRSDRGGEYLNQEFKDYLTDKLHQRSVKRIFVGYPKETMGYTFNFPRENKVIVARYGNFLERDLISQKFSGRDNDLEDDHMDTLPSENTSEILVESKSLGSPPELIPVRRSERTTCVPNHLCLNIEVEDDEIGDLGEPANYKAAMLDLNKVIWQGAMDEEMNSMKVMKVWIVVDLPPNAKVVRSKWLYKKKTNMDVQTDEPNLSGTTIVEVLKELPKVSMVNLCLKKLKFHLASFDMVVKERTTVTAITEVEIKNQLNTEIFQKYTLFSNESAPTVAELFEINDLKPQAQEKDTVILKLKEKLNSFNGDVKERKLKRDVQEIETLNIELDHKEKVLVITALKEQLNKLKGKAILTEAVSLNPIDPELLKIQVNTKFLNTLPPEWSKFVTDVKLGRQNHMSVGSSRPFASGSGGTSGRKWVIVCYNCKGNGHMAKQCTKPKRKRDAKWFNDKVLLVQAQANGHVLQEEELDFLVDPGTAESSTNQTIITSNATYQADDLDAYDSDCDELNSAKVDLMANLSRYGNLNNMPTHLIPQEMQVPSTSEQSTILAQSFRILMQTDEPNISVTTIVEVLTELPKRDTWSSQERAPTFAELFEINNLKAQAQVKDTVILKLKKKLNSLNSDVKDRNVKLDVEEIETLNIELDHKEKVLVITALKEQLNKLKGKTVLTEAVSLNPIDPELLNVDVTPLVLKFCKNRTAHTDYNRHTQEEAVTLRKIVKTERLLCLLNTSLVYSYSKATSNVLNYVSNVNSDLKCASCNGCLFFDNHDACVVDYINSVNASKKSKSVKTPVIRKVWKTTGKVFKTISHIWKPTGRIFTLVGNVCPLTRISTPTIVPPREPIPIVYSTDKPVVTLVYSRKPKPKKVSNKIEPNNSWGSSSSNVPSLLLACRLSKSSSGQFCDSDLEVAFRQHTCFISNLDGVDLLTGSQGNNLYTLSIQDMMASSPICLLSKASKTKSWLWHRRMSQLNFGAINHLARQGLVRGLLKLKFEKDHLCLACVMGKSTRKTHKPKSKYTNQEKLYLLHMVLYGPMRVESVNGKKYILVIVDDYSRFTWVKFLRSKDETLDFIIKFLKMIQVRLKVPVCHIRTDNGTEFVNHTLRDYYDEAVATACFTQNRSIIRLRHGKTSYELLHNKLPDLSFFYVFDALCYLTNDNENLGKLQPKADIGIFIGYAPTKKAFRIYNWRTRRIMETIHVDFDELTAMASEQHSSRPALNEMTPRTISSGLVPTTSPSTSYVPPSRNDWDLMFQPMFDELLNPLPSVVNQAPEAIAPIVEVIPPGYVDSTGSPSSTTVEQYAPFTSNSSTPTETQSLIIPQDVGDNNLDMEVAHMGSDLLFDIPIPEVTSEQSTTPASPQAIMQTDHPLPHHNNKWTKDHPLTNIIGQLDRPVSTRLQLYEQALFCYYDAFRTLVEPKTYKEALTQSCWIEAMQEELHEFERLEVWELVPRPDQVMLITLKWIYKVKLDELGGILKNKARLVSHGYRQEEGINFEESFAPVARLKAIQIFLAYAAHKNMVVYQMDVKTAFLNDNLQEDVYVSQPDGFVDPDNPNHVYKLKKALYGLKQAPSAWYDMLSSFLLSQGFSKGSVYPTLFIRKNGNDLLLVQIYVDDIIFTAPTVELCDLFANQMCSKFKMSMMGKILFFLGLQISQSPRGIFINQSKYALESLKKYGFESCDPVATPMVEKSKLDEDKEGKAVDPSHYREQVENGVIELYFVNTEYQLADFFTKALGRERIEFLTNKLGIELLCQHRVSTGRFLHTEKMATTIEQQGALDEAVVPNAQRLRIRQSNFRLPSNIQSKEPTLQVVYDVLRRYPFFRAFIVTADVLDIYMQEFWATAKVHQHSIRFKMDTKKHIVDLESFREMLHISPRVSGQSIAELPFEEEILEFLRFLGHSAQIKTLTDVNVNKLYQPWRSFAAVINKCLTGKSTGFDRLKLSQAQILWGLYHKSNIDYAFLIWEDFVYQKPSIPRRNRVNWHYVRDDVLFSTIKVKEYYACATREAAPKPKASARKKQGGSASSTTPPTPIATPTPTTTVVPAPRLSTATKGKQLARATSHTDPSNVEQTEAKQLKIVLRRSIQETHISQQRDVADQIEGSEDKEGGKTNESDDDDDNQEETEKVNDDDDDEEQISKIGEQEATESDEGDEEATESDGESEDEETREQEEESFDPIPRTPKDSEDDDNNEDDQGLRIGEEERIREEEKADELYRMESIFTTGSSTVTPIPSPQSTMTPSIIATSTIASQLPIPPTPIPSLDLQSLPTFASVFRFQNRALVEAYDVDKTILDTYGESAILKRRREDDDQEGPFAGLDWGSKRQREGGEHASASTPSEPATGSAGGSTTGTQSRQLSASKSTLVEEPVQTTYQMEEPSHPVFETCAEDPPIVQTSQHPECELAKQTNARSSFNELLDTPIDFSNFIMNRVGVDTLTPELLAGPTYELMRGSCNSLIKLEYHLEEVYKATTDQLDWDNIEGQQYPHNLLQPLPLIPDNQGRRVILFEHFINNDLEYLWGAWKGSLVEDSMRETFDCYKGPYDSSYAAPILNEVNPHGFVGNFKREVEIPDSSYTTNSSPRTHTQLTRLNIQDLCYSDGFERKKYNMHKSKKGYLPMEVKHDLINDLCASTPEEVADMKKVPYALAVGSIMYAVRCTRPDVAFAQNLSVDINRIQRSSTGKFVGDLGMMPSINKPINMYCDNSAAIIFANEPRIIKGAKHFLQRYHYVREQVKTGEIKLIKVHTDDNLADPFTKALLRGMVIDHAKGIGL</sequence>
<feature type="compositionally biased region" description="Basic and acidic residues" evidence="4">
    <location>
        <begin position="2649"/>
        <end position="2658"/>
    </location>
</feature>
<evidence type="ECO:0000256" key="2">
    <source>
        <dbReference type="ARBA" id="ARBA00022801"/>
    </source>
</evidence>
<keyword evidence="1" id="KW-0479">Metal-binding</keyword>
<name>A0A6L2LTN9_TANCI</name>
<dbReference type="PROSITE" id="PS50994">
    <property type="entry name" value="INTEGRASE"/>
    <property type="match status" value="2"/>
</dbReference>
<dbReference type="InterPro" id="IPR057670">
    <property type="entry name" value="SH3_retrovirus"/>
</dbReference>
<dbReference type="Pfam" id="PF00665">
    <property type="entry name" value="rve"/>
    <property type="match status" value="1"/>
</dbReference>
<dbReference type="SUPFAM" id="SSF56672">
    <property type="entry name" value="DNA/RNA polymerases"/>
    <property type="match status" value="1"/>
</dbReference>
<evidence type="ECO:0000256" key="4">
    <source>
        <dbReference type="SAM" id="MobiDB-lite"/>
    </source>
</evidence>
<keyword evidence="2" id="KW-0378">Hydrolase</keyword>
<accession>A0A6L2LTN9</accession>
<dbReference type="InterPro" id="IPR036875">
    <property type="entry name" value="Znf_CCHC_sf"/>
</dbReference>
<dbReference type="Pfam" id="PF13976">
    <property type="entry name" value="gag_pre-integrs"/>
    <property type="match status" value="2"/>
</dbReference>
<dbReference type="SUPFAM" id="SSF57756">
    <property type="entry name" value="Retrovirus zinc finger-like domains"/>
    <property type="match status" value="1"/>
</dbReference>
<dbReference type="Pfam" id="PF00098">
    <property type="entry name" value="zf-CCHC"/>
    <property type="match status" value="1"/>
</dbReference>
<feature type="compositionally biased region" description="Acidic residues" evidence="4">
    <location>
        <begin position="2514"/>
        <end position="2523"/>
    </location>
</feature>
<dbReference type="CDD" id="cd09272">
    <property type="entry name" value="RNase_HI_RT_Ty1"/>
    <property type="match status" value="1"/>
</dbReference>
<feature type="region of interest" description="Disordered" evidence="4">
    <location>
        <begin position="1623"/>
        <end position="1646"/>
    </location>
</feature>
<dbReference type="EMBL" id="BKCJ010004856">
    <property type="protein sequence ID" value="GEU63495.1"/>
    <property type="molecule type" value="Genomic_DNA"/>
</dbReference>
<dbReference type="GO" id="GO:0016787">
    <property type="term" value="F:hydrolase activity"/>
    <property type="evidence" value="ECO:0007669"/>
    <property type="project" value="UniProtKB-KW"/>
</dbReference>
<feature type="region of interest" description="Disordered" evidence="4">
    <location>
        <begin position="2632"/>
        <end position="2693"/>
    </location>
</feature>
<evidence type="ECO:0000313" key="7">
    <source>
        <dbReference type="EMBL" id="GEU63495.1"/>
    </source>
</evidence>
<feature type="compositionally biased region" description="Acidic residues" evidence="4">
    <location>
        <begin position="2443"/>
        <end position="2464"/>
    </location>
</feature>
<dbReference type="Gene3D" id="3.30.420.10">
    <property type="entry name" value="Ribonuclease H-like superfamily/Ribonuclease H"/>
    <property type="match status" value="2"/>
</dbReference>
<dbReference type="InterPro" id="IPR036397">
    <property type="entry name" value="RNaseH_sf"/>
</dbReference>
<dbReference type="Pfam" id="PF07727">
    <property type="entry name" value="RVT_2"/>
    <property type="match status" value="1"/>
</dbReference>
<feature type="compositionally biased region" description="Acidic residues" evidence="4">
    <location>
        <begin position="2473"/>
        <end position="2504"/>
    </location>
</feature>
<dbReference type="GO" id="GO:0003676">
    <property type="term" value="F:nucleic acid binding"/>
    <property type="evidence" value="ECO:0007669"/>
    <property type="project" value="InterPro"/>
</dbReference>
<dbReference type="PROSITE" id="PS50158">
    <property type="entry name" value="ZF_CCHC"/>
    <property type="match status" value="1"/>
</dbReference>